<dbReference type="EMBL" id="QGSV01000118">
    <property type="protein sequence ID" value="PWU50094.1"/>
    <property type="molecule type" value="Genomic_DNA"/>
</dbReference>
<proteinExistence type="inferred from homology"/>
<evidence type="ECO:0000313" key="5">
    <source>
        <dbReference type="EMBL" id="PWU50094.1"/>
    </source>
</evidence>
<dbReference type="GO" id="GO:0000166">
    <property type="term" value="F:nucleotide binding"/>
    <property type="evidence" value="ECO:0007669"/>
    <property type="project" value="UniProtKB-UniRule"/>
</dbReference>
<name>A0A317KEV3_9ACTN</name>
<dbReference type="InterPro" id="IPR035570">
    <property type="entry name" value="UPF0234_N"/>
</dbReference>
<dbReference type="Proteomes" id="UP000245683">
    <property type="component" value="Unassembled WGS sequence"/>
</dbReference>
<dbReference type="HAMAP" id="MF_00632">
    <property type="entry name" value="UPF0234"/>
    <property type="match status" value="1"/>
</dbReference>
<dbReference type="InterPro" id="IPR035571">
    <property type="entry name" value="UPF0234-like_C"/>
</dbReference>
<evidence type="ECO:0000256" key="2">
    <source>
        <dbReference type="ARBA" id="ARBA00093450"/>
    </source>
</evidence>
<feature type="region of interest" description="Disordered" evidence="4">
    <location>
        <begin position="1"/>
        <end position="48"/>
    </location>
</feature>
<dbReference type="GO" id="GO:0005829">
    <property type="term" value="C:cytosol"/>
    <property type="evidence" value="ECO:0007669"/>
    <property type="project" value="TreeGrafter"/>
</dbReference>
<sequence length="207" mass="22575">MRDSGAKNSCCPPGGCNRVPSGGRTAGQRGTEHDRPPDSRSMSMAANPSFDIVSKVDRQEVDNALRQAEKELATRFDFRGTGAEISWSGEEAIGLQAETEERVRAALDVFKEKLVKRNISLKSLDAGDPRPSGKVFKIDCKVIQGIETDKAKAISKKIRDEGPKGVQAQIQGDQLRVTGKKKDDLQAVIALLKGEDFGVALQFTNYR</sequence>
<protein>
    <recommendedName>
        <fullName evidence="3">Nucleotide-binding protein DLJ46_07885</fullName>
    </recommendedName>
</protein>
<dbReference type="Gene3D" id="3.30.70.990">
    <property type="entry name" value="YajQ-like, domain 2"/>
    <property type="match status" value="1"/>
</dbReference>
<keyword evidence="1 3" id="KW-0547">Nucleotide-binding</keyword>
<comment type="caution">
    <text evidence="5">The sequence shown here is derived from an EMBL/GenBank/DDBJ whole genome shotgun (WGS) entry which is preliminary data.</text>
</comment>
<comment type="function">
    <text evidence="3">Nucleotide-binding protein.</text>
</comment>
<dbReference type="PANTHER" id="PTHR30476">
    <property type="entry name" value="UPF0234 PROTEIN YAJQ"/>
    <property type="match status" value="1"/>
</dbReference>
<evidence type="ECO:0000313" key="6">
    <source>
        <dbReference type="Proteomes" id="UP000245683"/>
    </source>
</evidence>
<dbReference type="InterPro" id="IPR036183">
    <property type="entry name" value="YajQ-like_sf"/>
</dbReference>
<comment type="similarity">
    <text evidence="2 3">Belongs to the YajQ family.</text>
</comment>
<dbReference type="Gene3D" id="3.30.70.860">
    <property type="match status" value="1"/>
</dbReference>
<dbReference type="OrthoDB" id="9801447at2"/>
<dbReference type="Pfam" id="PF04461">
    <property type="entry name" value="YajQ"/>
    <property type="match status" value="1"/>
</dbReference>
<accession>A0A317KEV3</accession>
<evidence type="ECO:0000256" key="1">
    <source>
        <dbReference type="ARBA" id="ARBA00022741"/>
    </source>
</evidence>
<dbReference type="CDD" id="cd11740">
    <property type="entry name" value="YajQ_like"/>
    <property type="match status" value="1"/>
</dbReference>
<dbReference type="PANTHER" id="PTHR30476:SF0">
    <property type="entry name" value="UPF0234 PROTEIN YAJQ"/>
    <property type="match status" value="1"/>
</dbReference>
<keyword evidence="6" id="KW-1185">Reference proteome</keyword>
<reference evidence="6" key="1">
    <citation type="submission" date="2018-05" db="EMBL/GenBank/DDBJ databases">
        <title>Micromonospora globispora sp. nov. and Micromonospora rugosa sp. nov., isolated from marine sediment.</title>
        <authorList>
            <person name="Carro L."/>
            <person name="Aysel V."/>
            <person name="Cetin D."/>
            <person name="Igual J.M."/>
            <person name="Klenk H.-P."/>
            <person name="Trujillo M.E."/>
            <person name="Sahin N."/>
        </authorList>
    </citation>
    <scope>NUCLEOTIDE SEQUENCE [LARGE SCALE GENOMIC DNA]</scope>
    <source>
        <strain evidence="6">S2904</strain>
    </source>
</reference>
<dbReference type="InterPro" id="IPR007551">
    <property type="entry name" value="YajQ/Smlt4090-like"/>
</dbReference>
<dbReference type="NCBIfam" id="NF003819">
    <property type="entry name" value="PRK05412.1"/>
    <property type="match status" value="1"/>
</dbReference>
<gene>
    <name evidence="5" type="ORF">DLJ46_07885</name>
</gene>
<dbReference type="SUPFAM" id="SSF89963">
    <property type="entry name" value="YajQ-like"/>
    <property type="match status" value="2"/>
</dbReference>
<dbReference type="AlphaFoldDB" id="A0A317KEV3"/>
<evidence type="ECO:0000256" key="4">
    <source>
        <dbReference type="SAM" id="MobiDB-lite"/>
    </source>
</evidence>
<organism evidence="5 6">
    <name type="scientific">Micromonospora globispora</name>
    <dbReference type="NCBI Taxonomy" id="1450148"/>
    <lineage>
        <taxon>Bacteria</taxon>
        <taxon>Bacillati</taxon>
        <taxon>Actinomycetota</taxon>
        <taxon>Actinomycetes</taxon>
        <taxon>Micromonosporales</taxon>
        <taxon>Micromonosporaceae</taxon>
        <taxon>Micromonospora</taxon>
    </lineage>
</organism>
<evidence type="ECO:0000256" key="3">
    <source>
        <dbReference type="HAMAP-Rule" id="MF_00632"/>
    </source>
</evidence>